<keyword evidence="2" id="KW-1185">Reference proteome</keyword>
<dbReference type="Proteomes" id="UP000203886">
    <property type="component" value="Segment"/>
</dbReference>
<sequence>MTDTMHTVRMGTLNRFNGPCLYSFPTRKAAVRFATTHAQIAPGRVVIVKDPSGRIIKRFGKRRSLAPKGKVA</sequence>
<dbReference type="OrthoDB" id="25274at10239"/>
<dbReference type="KEGG" id="vg:28801116"/>
<name>A0A0K0NLB6_9CAUD</name>
<accession>A0A0K0NLB6</accession>
<evidence type="ECO:0000313" key="2">
    <source>
        <dbReference type="Proteomes" id="UP000203886"/>
    </source>
</evidence>
<evidence type="ECO:0000313" key="1">
    <source>
        <dbReference type="EMBL" id="AKL88347.1"/>
    </source>
</evidence>
<dbReference type="EMBL" id="KR063280">
    <property type="protein sequence ID" value="AKL88347.1"/>
    <property type="molecule type" value="Genomic_DNA"/>
</dbReference>
<reference evidence="1 2" key="1">
    <citation type="journal article" date="2015" name="PLoS ONE">
        <title>Lysis to Kill: Evaluation of the Lytic Abilities, and Genomics of Nine Bacteriophages Infective for Gordonia spp. and Their Potential Use in Activated Sludge Foam Biocontrol.</title>
        <authorList>
            <person name="Dyson Z.A."/>
            <person name="Tucci J."/>
            <person name="Seviour R.J."/>
            <person name="Petrovski S."/>
        </authorList>
    </citation>
    <scope>NUCLEOTIDE SEQUENCE [LARGE SCALE GENOMIC DNA]</scope>
</reference>
<proteinExistence type="predicted"/>
<dbReference type="RefSeq" id="YP_009273548.1">
    <property type="nucleotide sequence ID" value="NC_030906.1"/>
</dbReference>
<organism evidence="1 2">
    <name type="scientific">Gordonia phage GMA6</name>
    <dbReference type="NCBI Taxonomy" id="1647285"/>
    <lineage>
        <taxon>Viruses</taxon>
        <taxon>Duplodnaviria</taxon>
        <taxon>Heunggongvirae</taxon>
        <taxon>Uroviricota</taxon>
        <taxon>Caudoviricetes</taxon>
        <taxon>Bendigovirus</taxon>
        <taxon>Bendigovirus GMA6</taxon>
    </lineage>
</organism>
<protein>
    <submittedName>
        <fullName evidence="1">Uncharacterized protein</fullName>
    </submittedName>
</protein>
<dbReference type="GeneID" id="28801116"/>
<gene>
    <name evidence="1" type="ORF">GMA6_66</name>
</gene>